<keyword evidence="2" id="KW-0496">Mitochondrion</keyword>
<feature type="region of interest" description="Disordered" evidence="1">
    <location>
        <begin position="1"/>
        <end position="53"/>
    </location>
</feature>
<sequence length="53" mass="5666">MTTPVAATRAIIRPTTTPMNIDRPRRPQGGKKGETHSAGRGGSFADPSDFKLD</sequence>
<reference evidence="2" key="1">
    <citation type="journal article" date="2015" name="Genome Biol. Evol.">
        <title>Organellar Genomes of White Spruce (Picea glauca): Assembly and Annotation.</title>
        <authorList>
            <person name="Jackman S.D."/>
            <person name="Warren R.L."/>
            <person name="Gibb E.A."/>
            <person name="Vandervalk B.P."/>
            <person name="Mohamadi H."/>
            <person name="Chu J."/>
            <person name="Raymond A."/>
            <person name="Pleasance S."/>
            <person name="Coope R."/>
            <person name="Wildung M.R."/>
            <person name="Ritland C.E."/>
            <person name="Bousquet J."/>
            <person name="Jones S.J."/>
            <person name="Bohlmann J."/>
            <person name="Birol I."/>
        </authorList>
    </citation>
    <scope>NUCLEOTIDE SEQUENCE [LARGE SCALE GENOMIC DNA]</scope>
    <source>
        <tissue evidence="2">Flushing bud</tissue>
    </source>
</reference>
<comment type="caution">
    <text evidence="2">The sequence shown here is derived from an EMBL/GenBank/DDBJ whole genome shotgun (WGS) entry which is preliminary data.</text>
</comment>
<evidence type="ECO:0000313" key="2">
    <source>
        <dbReference type="EMBL" id="KUM48153.1"/>
    </source>
</evidence>
<protein>
    <submittedName>
        <fullName evidence="2">Uncharacterized protein</fullName>
    </submittedName>
</protein>
<dbReference type="AlphaFoldDB" id="A0A117NHC5"/>
<accession>A0A117NHC5</accession>
<dbReference type="EMBL" id="LKAM01000006">
    <property type="protein sequence ID" value="KUM48153.1"/>
    <property type="molecule type" value="Genomic_DNA"/>
</dbReference>
<evidence type="ECO:0000256" key="1">
    <source>
        <dbReference type="SAM" id="MobiDB-lite"/>
    </source>
</evidence>
<feature type="compositionally biased region" description="Low complexity" evidence="1">
    <location>
        <begin position="1"/>
        <end position="18"/>
    </location>
</feature>
<gene>
    <name evidence="2" type="ORF">ABT39_MTgene5149</name>
</gene>
<organism evidence="2">
    <name type="scientific">Picea glauca</name>
    <name type="common">White spruce</name>
    <name type="synonym">Pinus glauca</name>
    <dbReference type="NCBI Taxonomy" id="3330"/>
    <lineage>
        <taxon>Eukaryota</taxon>
        <taxon>Viridiplantae</taxon>
        <taxon>Streptophyta</taxon>
        <taxon>Embryophyta</taxon>
        <taxon>Tracheophyta</taxon>
        <taxon>Spermatophyta</taxon>
        <taxon>Pinopsida</taxon>
        <taxon>Pinidae</taxon>
        <taxon>Conifers I</taxon>
        <taxon>Pinales</taxon>
        <taxon>Pinaceae</taxon>
        <taxon>Picea</taxon>
    </lineage>
</organism>
<geneLocation type="mitochondrion" evidence="2"/>
<proteinExistence type="predicted"/>
<name>A0A117NHC5_PICGL</name>